<dbReference type="Pfam" id="PF07978">
    <property type="entry name" value="NIPSNAP"/>
    <property type="match status" value="1"/>
</dbReference>
<keyword evidence="3" id="KW-1185">Reference proteome</keyword>
<dbReference type="InterPro" id="IPR011008">
    <property type="entry name" value="Dimeric_a/b-barrel"/>
</dbReference>
<evidence type="ECO:0000313" key="3">
    <source>
        <dbReference type="Proteomes" id="UP000662747"/>
    </source>
</evidence>
<organism evidence="2 3">
    <name type="scientific">Pyxidicoccus parkwayensis</name>
    <dbReference type="NCBI Taxonomy" id="2813578"/>
    <lineage>
        <taxon>Bacteria</taxon>
        <taxon>Pseudomonadati</taxon>
        <taxon>Myxococcota</taxon>
        <taxon>Myxococcia</taxon>
        <taxon>Myxococcales</taxon>
        <taxon>Cystobacterineae</taxon>
        <taxon>Myxococcaceae</taxon>
        <taxon>Pyxidicoccus</taxon>
    </lineage>
</organism>
<reference evidence="2 3" key="1">
    <citation type="submission" date="2021-02" db="EMBL/GenBank/DDBJ databases">
        <title>De Novo genome assembly of isolated myxobacteria.</title>
        <authorList>
            <person name="Stevens D.C."/>
        </authorList>
    </citation>
    <scope>NUCLEOTIDE SEQUENCE [LARGE SCALE GENOMIC DNA]</scope>
    <source>
        <strain evidence="3">SCPEA02</strain>
    </source>
</reference>
<name>A0ABX7NUZ2_9BACT</name>
<protein>
    <submittedName>
        <fullName evidence="2">NIPSNAP family protein</fullName>
    </submittedName>
</protein>
<evidence type="ECO:0000259" key="1">
    <source>
        <dbReference type="Pfam" id="PF07978"/>
    </source>
</evidence>
<dbReference type="Proteomes" id="UP000662747">
    <property type="component" value="Chromosome"/>
</dbReference>
<evidence type="ECO:0000313" key="2">
    <source>
        <dbReference type="EMBL" id="QSQ22742.1"/>
    </source>
</evidence>
<proteinExistence type="predicted"/>
<dbReference type="InterPro" id="IPR012577">
    <property type="entry name" value="NIPSNAP"/>
</dbReference>
<feature type="domain" description="NIPSNAP" evidence="1">
    <location>
        <begin position="3"/>
        <end position="105"/>
    </location>
</feature>
<sequence>MIYELRVYHCAPGRLPALHQRFTQVTLALFQKHGIEQAGFFTTVVGASNQTLTYLLKWDSLAEREAKWNAFVGDPEWTAARAASEADGVIVERIENSFLAPTAYSSVS</sequence>
<dbReference type="SUPFAM" id="SSF54909">
    <property type="entry name" value="Dimeric alpha+beta barrel"/>
    <property type="match status" value="1"/>
</dbReference>
<dbReference type="EMBL" id="CP071090">
    <property type="protein sequence ID" value="QSQ22742.1"/>
    <property type="molecule type" value="Genomic_DNA"/>
</dbReference>
<gene>
    <name evidence="2" type="ORF">JY651_47900</name>
</gene>
<dbReference type="Gene3D" id="3.30.70.100">
    <property type="match status" value="1"/>
</dbReference>
<dbReference type="RefSeq" id="WP_206724318.1">
    <property type="nucleotide sequence ID" value="NZ_CP071090.1"/>
</dbReference>
<accession>A0ABX7NUZ2</accession>